<dbReference type="UniPathway" id="UPA00031">
    <property type="reaction ID" value="UER00014"/>
</dbReference>
<dbReference type="InterPro" id="IPR001692">
    <property type="entry name" value="Histidinol_DH_CS"/>
</dbReference>
<evidence type="ECO:0000256" key="1">
    <source>
        <dbReference type="ARBA" id="ARBA00003850"/>
    </source>
</evidence>
<evidence type="ECO:0000256" key="4">
    <source>
        <dbReference type="ARBA" id="ARBA00022723"/>
    </source>
</evidence>
<dbReference type="InterPro" id="IPR022695">
    <property type="entry name" value="Histidinol_DH_monofunct"/>
</dbReference>
<feature type="binding site" evidence="8 13">
    <location>
        <position position="416"/>
    </location>
    <ligand>
        <name>Zn(2+)</name>
        <dbReference type="ChEBI" id="CHEBI:29105"/>
    </ligand>
</feature>
<dbReference type="GO" id="GO:0000105">
    <property type="term" value="P:L-histidine biosynthetic process"/>
    <property type="evidence" value="ECO:0007669"/>
    <property type="project" value="UniProtKB-UniRule"/>
</dbReference>
<dbReference type="FunFam" id="3.40.50.1980:FF:000026">
    <property type="entry name" value="Histidinol dehydrogenase"/>
    <property type="match status" value="1"/>
</dbReference>
<feature type="active site" description="Proton acceptor" evidence="8 10">
    <location>
        <position position="324"/>
    </location>
</feature>
<feature type="binding site" evidence="8 13">
    <location>
        <position position="255"/>
    </location>
    <ligand>
        <name>Zn(2+)</name>
        <dbReference type="ChEBI" id="CHEBI:29105"/>
    </ligand>
</feature>
<reference evidence="17" key="1">
    <citation type="submission" date="2016-10" db="EMBL/GenBank/DDBJ databases">
        <authorList>
            <person name="Varghese N."/>
            <person name="Submissions S."/>
        </authorList>
    </citation>
    <scope>NUCLEOTIDE SEQUENCE [LARGE SCALE GENOMIC DNA]</scope>
    <source>
        <strain evidence="17">CGMCC 1.6199</strain>
    </source>
</reference>
<dbReference type="PANTHER" id="PTHR21256">
    <property type="entry name" value="HISTIDINOL DEHYDROGENASE HDH"/>
    <property type="match status" value="1"/>
</dbReference>
<evidence type="ECO:0000313" key="17">
    <source>
        <dbReference type="Proteomes" id="UP000182347"/>
    </source>
</evidence>
<dbReference type="InterPro" id="IPR012131">
    <property type="entry name" value="Hstdl_DH"/>
</dbReference>
<feature type="binding site" evidence="8 12">
    <location>
        <position position="233"/>
    </location>
    <ligand>
        <name>substrate</name>
    </ligand>
</feature>
<dbReference type="OrthoDB" id="9805269at2"/>
<comment type="cofactor">
    <cofactor evidence="8 13">
        <name>Zn(2+)</name>
        <dbReference type="ChEBI" id="CHEBI:29105"/>
    </cofactor>
    <text evidence="8 13">Binds 1 zinc ion per subunit.</text>
</comment>
<feature type="binding site" evidence="8 13">
    <location>
        <position position="258"/>
    </location>
    <ligand>
        <name>Zn(2+)</name>
        <dbReference type="ChEBI" id="CHEBI:29105"/>
    </ligand>
</feature>
<keyword evidence="17" id="KW-1185">Reference proteome</keyword>
<feature type="region of interest" description="Disordered" evidence="15">
    <location>
        <begin position="410"/>
        <end position="437"/>
    </location>
</feature>
<dbReference type="GO" id="GO:0008270">
    <property type="term" value="F:zinc ion binding"/>
    <property type="evidence" value="ECO:0007669"/>
    <property type="project" value="UniProtKB-UniRule"/>
</dbReference>
<evidence type="ECO:0000256" key="11">
    <source>
        <dbReference type="PIRSR" id="PIRSR000099-2"/>
    </source>
</evidence>
<dbReference type="RefSeq" id="WP_074597250.1">
    <property type="nucleotide sequence ID" value="NZ_FNHF01000001.1"/>
</dbReference>
<dbReference type="EMBL" id="FNHF01000001">
    <property type="protein sequence ID" value="SDL70093.1"/>
    <property type="molecule type" value="Genomic_DNA"/>
</dbReference>
<evidence type="ECO:0000256" key="5">
    <source>
        <dbReference type="ARBA" id="ARBA00022833"/>
    </source>
</evidence>
<keyword evidence="5 8" id="KW-0862">Zinc</keyword>
<feature type="binding site" evidence="8 12">
    <location>
        <position position="255"/>
    </location>
    <ligand>
        <name>substrate</name>
    </ligand>
</feature>
<evidence type="ECO:0000256" key="3">
    <source>
        <dbReference type="ARBA" id="ARBA00012965"/>
    </source>
</evidence>
<evidence type="ECO:0000256" key="8">
    <source>
        <dbReference type="HAMAP-Rule" id="MF_01024"/>
    </source>
</evidence>
<dbReference type="SUPFAM" id="SSF53720">
    <property type="entry name" value="ALDH-like"/>
    <property type="match status" value="1"/>
</dbReference>
<dbReference type="Pfam" id="PF00815">
    <property type="entry name" value="Histidinol_dh"/>
    <property type="match status" value="1"/>
</dbReference>
<protein>
    <recommendedName>
        <fullName evidence="3 8">Histidinol dehydrogenase</fullName>
        <shortName evidence="8">HDH</shortName>
        <ecNumber evidence="3 8">1.1.1.23</ecNumber>
    </recommendedName>
</protein>
<comment type="similarity">
    <text evidence="2 8 9 14">Belongs to the histidinol dehydrogenase family.</text>
</comment>
<dbReference type="STRING" id="482461.SAMN05216244_0464"/>
<feature type="binding site" evidence="8 11">
    <location>
        <position position="125"/>
    </location>
    <ligand>
        <name>NAD(+)</name>
        <dbReference type="ChEBI" id="CHEBI:57540"/>
    </ligand>
</feature>
<dbReference type="NCBIfam" id="TIGR00069">
    <property type="entry name" value="hisD"/>
    <property type="match status" value="1"/>
</dbReference>
<organism evidence="16 17">
    <name type="scientific">Sediminibacillus halophilus</name>
    <dbReference type="NCBI Taxonomy" id="482461"/>
    <lineage>
        <taxon>Bacteria</taxon>
        <taxon>Bacillati</taxon>
        <taxon>Bacillota</taxon>
        <taxon>Bacilli</taxon>
        <taxon>Bacillales</taxon>
        <taxon>Bacillaceae</taxon>
        <taxon>Sediminibacillus</taxon>
    </lineage>
</organism>
<evidence type="ECO:0000256" key="2">
    <source>
        <dbReference type="ARBA" id="ARBA00010178"/>
    </source>
</evidence>
<comment type="function">
    <text evidence="1 8">Catalyzes the sequential NAD-dependent oxidations of L-histidinol to L-histidinaldehyde and then to L-histidine.</text>
</comment>
<evidence type="ECO:0000256" key="13">
    <source>
        <dbReference type="PIRSR" id="PIRSR000099-4"/>
    </source>
</evidence>
<evidence type="ECO:0000256" key="14">
    <source>
        <dbReference type="RuleBase" id="RU004175"/>
    </source>
</evidence>
<keyword evidence="4 8" id="KW-0479">Metal-binding</keyword>
<dbReference type="AlphaFoldDB" id="A0A1G9M7L0"/>
<dbReference type="PIRSF" id="PIRSF000099">
    <property type="entry name" value="Histidinol_dh"/>
    <property type="match status" value="1"/>
</dbReference>
<dbReference type="GO" id="GO:0004399">
    <property type="term" value="F:histidinol dehydrogenase activity"/>
    <property type="evidence" value="ECO:0007669"/>
    <property type="project" value="UniProtKB-UniRule"/>
</dbReference>
<accession>A0A1G9M7L0</accession>
<feature type="binding site" evidence="8 12">
    <location>
        <position position="411"/>
    </location>
    <ligand>
        <name>substrate</name>
    </ligand>
</feature>
<dbReference type="GO" id="GO:0051287">
    <property type="term" value="F:NAD binding"/>
    <property type="evidence" value="ECO:0007669"/>
    <property type="project" value="InterPro"/>
</dbReference>
<feature type="binding site" evidence="8 13">
    <location>
        <position position="357"/>
    </location>
    <ligand>
        <name>Zn(2+)</name>
        <dbReference type="ChEBI" id="CHEBI:29105"/>
    </ligand>
</feature>
<feature type="binding site" evidence="8 11">
    <location>
        <position position="210"/>
    </location>
    <ligand>
        <name>NAD(+)</name>
        <dbReference type="ChEBI" id="CHEBI:57540"/>
    </ligand>
</feature>
<keyword evidence="8" id="KW-0368">Histidine biosynthesis</keyword>
<feature type="binding site" evidence="8 12">
    <location>
        <position position="357"/>
    </location>
    <ligand>
        <name>substrate</name>
    </ligand>
</feature>
<evidence type="ECO:0000256" key="6">
    <source>
        <dbReference type="ARBA" id="ARBA00023002"/>
    </source>
</evidence>
<dbReference type="GO" id="GO:0005829">
    <property type="term" value="C:cytosol"/>
    <property type="evidence" value="ECO:0007669"/>
    <property type="project" value="TreeGrafter"/>
</dbReference>
<dbReference type="CDD" id="cd06572">
    <property type="entry name" value="Histidinol_dh"/>
    <property type="match status" value="1"/>
</dbReference>
<keyword evidence="6 8" id="KW-0560">Oxidoreductase</keyword>
<dbReference type="EC" id="1.1.1.23" evidence="3 8"/>
<name>A0A1G9M7L0_9BACI</name>
<evidence type="ECO:0000256" key="15">
    <source>
        <dbReference type="SAM" id="MobiDB-lite"/>
    </source>
</evidence>
<dbReference type="PROSITE" id="PS00611">
    <property type="entry name" value="HISOL_DEHYDROGENASE"/>
    <property type="match status" value="1"/>
</dbReference>
<dbReference type="Gene3D" id="1.20.5.1300">
    <property type="match status" value="1"/>
</dbReference>
<dbReference type="FunFam" id="3.40.50.1980:FF:000001">
    <property type="entry name" value="Histidinol dehydrogenase"/>
    <property type="match status" value="1"/>
</dbReference>
<feature type="binding site" evidence="8 12">
    <location>
        <position position="258"/>
    </location>
    <ligand>
        <name>substrate</name>
    </ligand>
</feature>
<feature type="binding site" evidence="8 12">
    <location>
        <position position="416"/>
    </location>
    <ligand>
        <name>substrate</name>
    </ligand>
</feature>
<dbReference type="PANTHER" id="PTHR21256:SF2">
    <property type="entry name" value="HISTIDINE BIOSYNTHESIS TRIFUNCTIONAL PROTEIN"/>
    <property type="match status" value="1"/>
</dbReference>
<evidence type="ECO:0000256" key="7">
    <source>
        <dbReference type="ARBA" id="ARBA00049489"/>
    </source>
</evidence>
<dbReference type="Proteomes" id="UP000182347">
    <property type="component" value="Unassembled WGS sequence"/>
</dbReference>
<dbReference type="Gene3D" id="3.40.50.1980">
    <property type="entry name" value="Nitrogenase molybdenum iron protein domain"/>
    <property type="match status" value="2"/>
</dbReference>
<dbReference type="PRINTS" id="PR00083">
    <property type="entry name" value="HOLDHDRGNASE"/>
</dbReference>
<dbReference type="HAMAP" id="MF_01024">
    <property type="entry name" value="HisD"/>
    <property type="match status" value="1"/>
</dbReference>
<evidence type="ECO:0000256" key="12">
    <source>
        <dbReference type="PIRSR" id="PIRSR000099-3"/>
    </source>
</evidence>
<comment type="catalytic activity">
    <reaction evidence="7 8">
        <text>L-histidinol + 2 NAD(+) + H2O = L-histidine + 2 NADH + 3 H(+)</text>
        <dbReference type="Rhea" id="RHEA:20641"/>
        <dbReference type="ChEBI" id="CHEBI:15377"/>
        <dbReference type="ChEBI" id="CHEBI:15378"/>
        <dbReference type="ChEBI" id="CHEBI:57540"/>
        <dbReference type="ChEBI" id="CHEBI:57595"/>
        <dbReference type="ChEBI" id="CHEBI:57699"/>
        <dbReference type="ChEBI" id="CHEBI:57945"/>
        <dbReference type="EC" id="1.1.1.23"/>
    </reaction>
</comment>
<evidence type="ECO:0000313" key="16">
    <source>
        <dbReference type="EMBL" id="SDL70093.1"/>
    </source>
</evidence>
<proteinExistence type="inferred from homology"/>
<evidence type="ECO:0000256" key="10">
    <source>
        <dbReference type="PIRSR" id="PIRSR000099-1"/>
    </source>
</evidence>
<feature type="binding site" evidence="8 11">
    <location>
        <position position="187"/>
    </location>
    <ligand>
        <name>NAD(+)</name>
        <dbReference type="ChEBI" id="CHEBI:57540"/>
    </ligand>
</feature>
<feature type="binding site" evidence="8 12">
    <location>
        <position position="324"/>
    </location>
    <ligand>
        <name>substrate</name>
    </ligand>
</feature>
<comment type="pathway">
    <text evidence="8">Amino-acid biosynthesis; L-histidine biosynthesis; L-histidine from 5-phospho-alpha-D-ribose 1-diphosphate: step 9/9.</text>
</comment>
<evidence type="ECO:0000256" key="9">
    <source>
        <dbReference type="PIRNR" id="PIRNR000099"/>
    </source>
</evidence>
<sequence length="437" mass="47383">MITIYSAEKYTELFLTRKMDSRLDSDILQTAKQVIDDIRTDGDEALKRYVKKFDGEIPVAWRVEEKERKQAWEAVSAEVIDSLRASADNIKSFHKKQLQNTRFMEMTEDIISGQLYRPIERVGIYVPGGTASYPSTVLMNTIPAVLAGVKQVIMVTPARNGENISPVLSVAADIAGVDSIYKIGGIQAIAALAYGTESIPAVDKIVGPGNAYVAAAKSLVFGDVGIDMIAGPSEVCIIADETADPAFVAADMIAQAEHDKAARAVLFTTSQRLAETTSTQIEQQCTSLPRREIAEASLTENGAIVLVDDLDEAFILANRLAPEHLEIQTAAPLQLLGKVQNAGSVFLGSYTPEALGDYYAGPNHVLPTAGTARFSSGLSVDDFIKKTTFLYYSEKALQTASTHVRNIAETEELEGHSRAVKQRAAMEEGDEKNESSE</sequence>
<keyword evidence="8" id="KW-0028">Amino-acid biosynthesis</keyword>
<dbReference type="InterPro" id="IPR016161">
    <property type="entry name" value="Ald_DH/histidinol_DH"/>
</dbReference>
<feature type="active site" description="Proton acceptor" evidence="8 10">
    <location>
        <position position="323"/>
    </location>
</feature>
<keyword evidence="8 11" id="KW-0520">NAD</keyword>
<gene>
    <name evidence="8" type="primary">hisD</name>
    <name evidence="16" type="ORF">SAMN05216244_0464</name>
</gene>